<evidence type="ECO:0000256" key="1">
    <source>
        <dbReference type="ARBA" id="ARBA00022490"/>
    </source>
</evidence>
<evidence type="ECO:0000256" key="7">
    <source>
        <dbReference type="HAMAP-Rule" id="MF_00607"/>
    </source>
</evidence>
<dbReference type="Pfam" id="PF00398">
    <property type="entry name" value="RrnaAD"/>
    <property type="match status" value="1"/>
</dbReference>
<dbReference type="Gene3D" id="1.10.8.100">
    <property type="entry name" value="Ribosomal RNA adenine dimethylase-like, domain 2"/>
    <property type="match status" value="1"/>
</dbReference>
<dbReference type="CDD" id="cd02440">
    <property type="entry name" value="AdoMet_MTases"/>
    <property type="match status" value="1"/>
</dbReference>
<accession>U2KX36</accession>
<dbReference type="InterPro" id="IPR020596">
    <property type="entry name" value="rRNA_Ade_Mease_Trfase_CS"/>
</dbReference>
<dbReference type="HAMAP" id="MF_00607">
    <property type="entry name" value="16SrRNA_methyltr_A"/>
    <property type="match status" value="1"/>
</dbReference>
<dbReference type="PANTHER" id="PTHR11727">
    <property type="entry name" value="DIMETHYLADENOSINE TRANSFERASE"/>
    <property type="match status" value="1"/>
</dbReference>
<dbReference type="InterPro" id="IPR020598">
    <property type="entry name" value="rRNA_Ade_methylase_Trfase_N"/>
</dbReference>
<feature type="binding site" evidence="7 8">
    <location>
        <position position="77"/>
    </location>
    <ligand>
        <name>S-adenosyl-L-methionine</name>
        <dbReference type="ChEBI" id="CHEBI:59789"/>
    </ligand>
</feature>
<keyword evidence="11" id="KW-1185">Reference proteome</keyword>
<dbReference type="FunFam" id="3.40.50.150:FF:000023">
    <property type="entry name" value="Ribosomal RNA small subunit methyltransferase A"/>
    <property type="match status" value="1"/>
</dbReference>
<protein>
    <recommendedName>
        <fullName evidence="7">Ribosomal RNA small subunit methyltransferase A</fullName>
        <ecNumber evidence="7">2.1.1.182</ecNumber>
    </recommendedName>
    <alternativeName>
        <fullName evidence="7">16S rRNA (adenine(1518)-N(6)/adenine(1519)-N(6))-dimethyltransferase</fullName>
    </alternativeName>
    <alternativeName>
        <fullName evidence="7">16S rRNA dimethyladenosine transferase</fullName>
    </alternativeName>
    <alternativeName>
        <fullName evidence="7">16S rRNA dimethylase</fullName>
    </alternativeName>
    <alternativeName>
        <fullName evidence="7">S-adenosylmethionine-6-N', N'-adenosyl(rRNA) dimethyltransferase</fullName>
    </alternativeName>
</protein>
<proteinExistence type="inferred from homology"/>
<gene>
    <name evidence="7" type="primary">rsmA</name>
    <name evidence="7" type="synonym">ksgA</name>
    <name evidence="10" type="ORF">RUMCAL_00980</name>
</gene>
<dbReference type="PROSITE" id="PS51689">
    <property type="entry name" value="SAM_RNA_A_N6_MT"/>
    <property type="match status" value="1"/>
</dbReference>
<feature type="domain" description="Ribosomal RNA adenine methylase transferase N-terminal" evidence="9">
    <location>
        <begin position="36"/>
        <end position="211"/>
    </location>
</feature>
<comment type="subcellular location">
    <subcellularLocation>
        <location evidence="7">Cytoplasm</location>
    </subcellularLocation>
</comment>
<feature type="binding site" evidence="7 8">
    <location>
        <position position="126"/>
    </location>
    <ligand>
        <name>S-adenosyl-L-methionine</name>
        <dbReference type="ChEBI" id="CHEBI:59789"/>
    </ligand>
</feature>
<dbReference type="EMBL" id="AWVF01000110">
    <property type="protein sequence ID" value="ERJ96650.1"/>
    <property type="molecule type" value="Genomic_DNA"/>
</dbReference>
<dbReference type="RefSeq" id="WP_021682438.1">
    <property type="nucleotide sequence ID" value="NZ_KI260415.1"/>
</dbReference>
<dbReference type="GO" id="GO:0052908">
    <property type="term" value="F:16S rRNA (adenine(1518)-N(6)/adenine(1519)-N(6))-dimethyltransferase activity"/>
    <property type="evidence" value="ECO:0007669"/>
    <property type="project" value="UniProtKB-EC"/>
</dbReference>
<feature type="binding site" evidence="7 8">
    <location>
        <position position="102"/>
    </location>
    <ligand>
        <name>S-adenosyl-L-methionine</name>
        <dbReference type="ChEBI" id="CHEBI:59789"/>
    </ligand>
</feature>
<evidence type="ECO:0000256" key="6">
    <source>
        <dbReference type="ARBA" id="ARBA00022884"/>
    </source>
</evidence>
<keyword evidence="4 7" id="KW-0808">Transferase</keyword>
<dbReference type="EC" id="2.1.1.182" evidence="7"/>
<dbReference type="SUPFAM" id="SSF53335">
    <property type="entry name" value="S-adenosyl-L-methionine-dependent methyltransferases"/>
    <property type="match status" value="1"/>
</dbReference>
<dbReference type="Proteomes" id="UP000016662">
    <property type="component" value="Unassembled WGS sequence"/>
</dbReference>
<dbReference type="NCBIfam" id="TIGR00755">
    <property type="entry name" value="ksgA"/>
    <property type="match status" value="1"/>
</dbReference>
<reference evidence="10 11" key="1">
    <citation type="submission" date="2013-07" db="EMBL/GenBank/DDBJ databases">
        <authorList>
            <person name="Weinstock G."/>
            <person name="Sodergren E."/>
            <person name="Wylie T."/>
            <person name="Fulton L."/>
            <person name="Fulton R."/>
            <person name="Fronick C."/>
            <person name="O'Laughlin M."/>
            <person name="Godfrey J."/>
            <person name="Miner T."/>
            <person name="Herter B."/>
            <person name="Appelbaum E."/>
            <person name="Cordes M."/>
            <person name="Lek S."/>
            <person name="Wollam A."/>
            <person name="Pepin K.H."/>
            <person name="Palsikar V.B."/>
            <person name="Mitreva M."/>
            <person name="Wilson R.K."/>
        </authorList>
    </citation>
    <scope>NUCLEOTIDE SEQUENCE [LARGE SCALE GENOMIC DNA]</scope>
    <source>
        <strain evidence="10 11">ATCC 27760</strain>
    </source>
</reference>
<dbReference type="InterPro" id="IPR011530">
    <property type="entry name" value="rRNA_adenine_dimethylase"/>
</dbReference>
<keyword evidence="5 7" id="KW-0949">S-adenosyl-L-methionine</keyword>
<comment type="similarity">
    <text evidence="7">Belongs to the class I-like SAM-binding methyltransferase superfamily. rRNA adenine N(6)-methyltransferase family. RsmA subfamily.</text>
</comment>
<feature type="binding site" evidence="7 8">
    <location>
        <position position="56"/>
    </location>
    <ligand>
        <name>S-adenosyl-L-methionine</name>
        <dbReference type="ChEBI" id="CHEBI:59789"/>
    </ligand>
</feature>
<evidence type="ECO:0000256" key="4">
    <source>
        <dbReference type="ARBA" id="ARBA00022679"/>
    </source>
</evidence>
<dbReference type="PANTHER" id="PTHR11727:SF7">
    <property type="entry name" value="DIMETHYLADENOSINE TRANSFERASE-RELATED"/>
    <property type="match status" value="1"/>
</dbReference>
<evidence type="ECO:0000313" key="10">
    <source>
        <dbReference type="EMBL" id="ERJ96650.1"/>
    </source>
</evidence>
<sequence length="291" mass="32317">MMINLTDMKTVRSILGRHGFHFSKKLGQNFLIDPSVCPRIAEEGNAAAGYGVLEIGPGIGTLTQQLALRAEKVTSVELDQRLLPILEETVGEFENLHILHGDILQFDVPQLLEQEFAGLHVAVCANLPYYITTPILMHLLESGANIDSITVMVQKEVAEKLQAPVGTRNSGAITAAVNYYGTVEMLFTVPRDSFLPPPNVDSAVIRIDVQKRYADQTRDPQHFFSMLKHGFSQRRKTLVNALSATMHYEKPVLLEALHAMELPETVRMENLTMEQLVELSNRLSGATAEKV</sequence>
<dbReference type="eggNOG" id="COG0030">
    <property type="taxonomic scope" value="Bacteria"/>
</dbReference>
<keyword evidence="1 7" id="KW-0963">Cytoplasm</keyword>
<dbReference type="Gene3D" id="3.40.50.150">
    <property type="entry name" value="Vaccinia Virus protein VP39"/>
    <property type="match status" value="1"/>
</dbReference>
<keyword evidence="3 7" id="KW-0489">Methyltransferase</keyword>
<dbReference type="SMART" id="SM00650">
    <property type="entry name" value="rADc"/>
    <property type="match status" value="1"/>
</dbReference>
<dbReference type="GO" id="GO:0005829">
    <property type="term" value="C:cytosol"/>
    <property type="evidence" value="ECO:0007669"/>
    <property type="project" value="TreeGrafter"/>
</dbReference>
<evidence type="ECO:0000256" key="8">
    <source>
        <dbReference type="PROSITE-ProRule" id="PRU01026"/>
    </source>
</evidence>
<name>U2KX36_9FIRM</name>
<dbReference type="AlphaFoldDB" id="U2KX36"/>
<keyword evidence="2 7" id="KW-0698">rRNA processing</keyword>
<dbReference type="HOGENOM" id="CLU_041220_0_0_9"/>
<dbReference type="GeneID" id="93694239"/>
<dbReference type="InterPro" id="IPR001737">
    <property type="entry name" value="KsgA/Erm"/>
</dbReference>
<comment type="catalytic activity">
    <reaction evidence="7">
        <text>adenosine(1518)/adenosine(1519) in 16S rRNA + 4 S-adenosyl-L-methionine = N(6)-dimethyladenosine(1518)/N(6)-dimethyladenosine(1519) in 16S rRNA + 4 S-adenosyl-L-homocysteine + 4 H(+)</text>
        <dbReference type="Rhea" id="RHEA:19609"/>
        <dbReference type="Rhea" id="RHEA-COMP:10232"/>
        <dbReference type="Rhea" id="RHEA-COMP:10233"/>
        <dbReference type="ChEBI" id="CHEBI:15378"/>
        <dbReference type="ChEBI" id="CHEBI:57856"/>
        <dbReference type="ChEBI" id="CHEBI:59789"/>
        <dbReference type="ChEBI" id="CHEBI:74411"/>
        <dbReference type="ChEBI" id="CHEBI:74493"/>
        <dbReference type="EC" id="2.1.1.182"/>
    </reaction>
</comment>
<comment type="function">
    <text evidence="7">Specifically dimethylates two adjacent adenosines (A1518 and A1519) in the loop of a conserved hairpin near the 3'-end of 16S rRNA in the 30S particle. May play a critical role in biogenesis of 30S subunits.</text>
</comment>
<evidence type="ECO:0000313" key="11">
    <source>
        <dbReference type="Proteomes" id="UP000016662"/>
    </source>
</evidence>
<dbReference type="PROSITE" id="PS01131">
    <property type="entry name" value="RRNA_A_DIMETH"/>
    <property type="match status" value="1"/>
</dbReference>
<dbReference type="PATRIC" id="fig|411473.3.peg.802"/>
<keyword evidence="6 7" id="KW-0694">RNA-binding</keyword>
<dbReference type="InterPro" id="IPR023165">
    <property type="entry name" value="rRNA_Ade_diMease-like_C"/>
</dbReference>
<comment type="caution">
    <text evidence="10">The sequence shown here is derived from an EMBL/GenBank/DDBJ whole genome shotgun (WGS) entry which is preliminary data.</text>
</comment>
<evidence type="ECO:0000256" key="2">
    <source>
        <dbReference type="ARBA" id="ARBA00022552"/>
    </source>
</evidence>
<evidence type="ECO:0000256" key="3">
    <source>
        <dbReference type="ARBA" id="ARBA00022603"/>
    </source>
</evidence>
<dbReference type="STRING" id="411473.RUMCAL_00980"/>
<feature type="binding site" evidence="7 8">
    <location>
        <position position="29"/>
    </location>
    <ligand>
        <name>S-adenosyl-L-methionine</name>
        <dbReference type="ChEBI" id="CHEBI:59789"/>
    </ligand>
</feature>
<dbReference type="InterPro" id="IPR029063">
    <property type="entry name" value="SAM-dependent_MTases_sf"/>
</dbReference>
<dbReference type="GO" id="GO:0003723">
    <property type="term" value="F:RNA binding"/>
    <property type="evidence" value="ECO:0007669"/>
    <property type="project" value="UniProtKB-UniRule"/>
</dbReference>
<evidence type="ECO:0000259" key="9">
    <source>
        <dbReference type="SMART" id="SM00650"/>
    </source>
</evidence>
<evidence type="ECO:0000256" key="5">
    <source>
        <dbReference type="ARBA" id="ARBA00022691"/>
    </source>
</evidence>
<feature type="binding site" evidence="7 8">
    <location>
        <position position="31"/>
    </location>
    <ligand>
        <name>S-adenosyl-L-methionine</name>
        <dbReference type="ChEBI" id="CHEBI:59789"/>
    </ligand>
</feature>
<organism evidence="10 11">
    <name type="scientific">Ruminococcus callidus ATCC 27760</name>
    <dbReference type="NCBI Taxonomy" id="411473"/>
    <lineage>
        <taxon>Bacteria</taxon>
        <taxon>Bacillati</taxon>
        <taxon>Bacillota</taxon>
        <taxon>Clostridia</taxon>
        <taxon>Eubacteriales</taxon>
        <taxon>Oscillospiraceae</taxon>
        <taxon>Ruminococcus</taxon>
    </lineage>
</organism>